<dbReference type="Pfam" id="PF07809">
    <property type="entry name" value="RTP801_C"/>
    <property type="match status" value="1"/>
</dbReference>
<comment type="function">
    <text evidence="6">Inhibits cell growth by regulating the Tor pathway upstream of the Tsc1-Tsc2 complex and downstream of Akt1. Acts as a cell death activator during head development.</text>
</comment>
<keyword evidence="4" id="KW-0963">Cytoplasm</keyword>
<sequence length="164" mass="18795">MEVLPITNVNYNTNTSVEDSDWDYTDFPESEESPLVEALSRRLEAELRTAKRSHLSVGEVLLPNGLTRQIAERMFRLADSEPCGLRGCTLYINFETSSEVKTRLSTIKCDPTTPSTFEVFLTLKQATAGWNFLPQFIKKITRGSVMISPEYELRKKKLYRSNYD</sequence>
<dbReference type="InterPro" id="IPR038281">
    <property type="entry name" value="RTP801-like_C_sf"/>
</dbReference>
<organism evidence="7 8">
    <name type="scientific">Callosobruchus maculatus</name>
    <name type="common">Southern cowpea weevil</name>
    <name type="synonym">Pulse bruchid</name>
    <dbReference type="NCBI Taxonomy" id="64391"/>
    <lineage>
        <taxon>Eukaryota</taxon>
        <taxon>Metazoa</taxon>
        <taxon>Ecdysozoa</taxon>
        <taxon>Arthropoda</taxon>
        <taxon>Hexapoda</taxon>
        <taxon>Insecta</taxon>
        <taxon>Pterygota</taxon>
        <taxon>Neoptera</taxon>
        <taxon>Endopterygota</taxon>
        <taxon>Coleoptera</taxon>
        <taxon>Polyphaga</taxon>
        <taxon>Cucujiformia</taxon>
        <taxon>Chrysomeloidea</taxon>
        <taxon>Chrysomelidae</taxon>
        <taxon>Bruchinae</taxon>
        <taxon>Bruchini</taxon>
        <taxon>Callosobruchus</taxon>
    </lineage>
</organism>
<dbReference type="Gene3D" id="3.90.470.40">
    <property type="entry name" value="RTP801-like"/>
    <property type="match status" value="1"/>
</dbReference>
<evidence type="ECO:0000256" key="5">
    <source>
        <dbReference type="ARBA" id="ARBA00022703"/>
    </source>
</evidence>
<keyword evidence="5" id="KW-0053">Apoptosis</keyword>
<dbReference type="GO" id="GO:0005737">
    <property type="term" value="C:cytoplasm"/>
    <property type="evidence" value="ECO:0007669"/>
    <property type="project" value="UniProtKB-SubCell"/>
</dbReference>
<accession>A0A653BRG5</accession>
<dbReference type="GO" id="GO:0006915">
    <property type="term" value="P:apoptotic process"/>
    <property type="evidence" value="ECO:0007669"/>
    <property type="project" value="UniProtKB-KW"/>
</dbReference>
<dbReference type="EMBL" id="CAACVG010004199">
    <property type="protein sequence ID" value="VEN38198.1"/>
    <property type="molecule type" value="Genomic_DNA"/>
</dbReference>
<reference evidence="7 8" key="1">
    <citation type="submission" date="2019-01" db="EMBL/GenBank/DDBJ databases">
        <authorList>
            <person name="Sayadi A."/>
        </authorList>
    </citation>
    <scope>NUCLEOTIDE SEQUENCE [LARGE SCALE GENOMIC DNA]</scope>
</reference>
<evidence type="ECO:0000256" key="2">
    <source>
        <dbReference type="ARBA" id="ARBA00010670"/>
    </source>
</evidence>
<keyword evidence="3" id="KW-0217">Developmental protein</keyword>
<gene>
    <name evidence="7" type="ORF">CALMAC_LOCUS3182</name>
</gene>
<evidence type="ECO:0000313" key="7">
    <source>
        <dbReference type="EMBL" id="VEN38198.1"/>
    </source>
</evidence>
<keyword evidence="8" id="KW-1185">Reference proteome</keyword>
<dbReference type="OrthoDB" id="10018535at2759"/>
<dbReference type="FunFam" id="3.90.470.40:FF:000003">
    <property type="entry name" value="Charybde, isoform E"/>
    <property type="match status" value="1"/>
</dbReference>
<evidence type="ECO:0000313" key="8">
    <source>
        <dbReference type="Proteomes" id="UP000410492"/>
    </source>
</evidence>
<dbReference type="GO" id="GO:0032006">
    <property type="term" value="P:regulation of TOR signaling"/>
    <property type="evidence" value="ECO:0007669"/>
    <property type="project" value="UniProtKB-ARBA"/>
</dbReference>
<comment type="similarity">
    <text evidence="2">Belongs to the DDIT4 family.</text>
</comment>
<dbReference type="GO" id="GO:0008258">
    <property type="term" value="P:head involution"/>
    <property type="evidence" value="ECO:0007669"/>
    <property type="project" value="UniProtKB-ARBA"/>
</dbReference>
<dbReference type="PANTHER" id="PTHR12478:SF16">
    <property type="entry name" value="PROTEIN CHARYBDE-RELATED"/>
    <property type="match status" value="1"/>
</dbReference>
<evidence type="ECO:0000256" key="6">
    <source>
        <dbReference type="ARBA" id="ARBA00059352"/>
    </source>
</evidence>
<dbReference type="GO" id="GO:0045926">
    <property type="term" value="P:negative regulation of growth"/>
    <property type="evidence" value="ECO:0007669"/>
    <property type="project" value="UniProtKB-ARBA"/>
</dbReference>
<dbReference type="GO" id="GO:0009968">
    <property type="term" value="P:negative regulation of signal transduction"/>
    <property type="evidence" value="ECO:0007669"/>
    <property type="project" value="InterPro"/>
</dbReference>
<proteinExistence type="inferred from homology"/>
<evidence type="ECO:0000256" key="4">
    <source>
        <dbReference type="ARBA" id="ARBA00022490"/>
    </source>
</evidence>
<evidence type="ECO:0000256" key="1">
    <source>
        <dbReference type="ARBA" id="ARBA00004496"/>
    </source>
</evidence>
<name>A0A653BRG5_CALMS</name>
<comment type="subcellular location">
    <subcellularLocation>
        <location evidence="1">Cytoplasm</location>
    </subcellularLocation>
</comment>
<dbReference type="Proteomes" id="UP000410492">
    <property type="component" value="Unassembled WGS sequence"/>
</dbReference>
<dbReference type="GO" id="GO:0006979">
    <property type="term" value="P:response to oxidative stress"/>
    <property type="evidence" value="ECO:0007669"/>
    <property type="project" value="UniProtKB-ARBA"/>
</dbReference>
<dbReference type="AlphaFoldDB" id="A0A653BRG5"/>
<dbReference type="InterPro" id="IPR012918">
    <property type="entry name" value="RTP801-like"/>
</dbReference>
<dbReference type="PANTHER" id="PTHR12478">
    <property type="entry name" value="DNA-DAMAGE-INDUCIBLE TRANSCRIPT 4 PROTEIN DDIT4"/>
    <property type="match status" value="1"/>
</dbReference>
<evidence type="ECO:0000256" key="3">
    <source>
        <dbReference type="ARBA" id="ARBA00022473"/>
    </source>
</evidence>
<protein>
    <submittedName>
        <fullName evidence="7">Uncharacterized protein</fullName>
    </submittedName>
</protein>